<dbReference type="GO" id="GO:0016485">
    <property type="term" value="P:protein processing"/>
    <property type="evidence" value="ECO:0007669"/>
    <property type="project" value="TreeGrafter"/>
</dbReference>
<comment type="cofactor">
    <cofactor evidence="1">
        <name>Zn(2+)</name>
        <dbReference type="ChEBI" id="CHEBI:29105"/>
    </cofactor>
</comment>
<dbReference type="Proteomes" id="UP000821866">
    <property type="component" value="Chromosome 1"/>
</dbReference>
<evidence type="ECO:0000256" key="6">
    <source>
        <dbReference type="ARBA" id="ARBA00022833"/>
    </source>
</evidence>
<dbReference type="Pfam" id="PF05649">
    <property type="entry name" value="Peptidase_M13_N"/>
    <property type="match status" value="1"/>
</dbReference>
<evidence type="ECO:0000256" key="5">
    <source>
        <dbReference type="ARBA" id="ARBA00022801"/>
    </source>
</evidence>
<evidence type="ECO:0000256" key="1">
    <source>
        <dbReference type="ARBA" id="ARBA00001947"/>
    </source>
</evidence>
<evidence type="ECO:0000313" key="12">
    <source>
        <dbReference type="EMBL" id="KAH8042123.1"/>
    </source>
</evidence>
<keyword evidence="9" id="KW-0472">Membrane</keyword>
<feature type="compositionally biased region" description="Basic residues" evidence="8">
    <location>
        <begin position="14"/>
        <end position="27"/>
    </location>
</feature>
<feature type="domain" description="Peptidase M13 C-terminal" evidence="10">
    <location>
        <begin position="861"/>
        <end position="943"/>
    </location>
</feature>
<evidence type="ECO:0000256" key="2">
    <source>
        <dbReference type="ARBA" id="ARBA00007357"/>
    </source>
</evidence>
<dbReference type="Pfam" id="PF01431">
    <property type="entry name" value="Peptidase_M13"/>
    <property type="match status" value="1"/>
</dbReference>
<dbReference type="PROSITE" id="PS51885">
    <property type="entry name" value="NEPRILYSIN"/>
    <property type="match status" value="1"/>
</dbReference>
<evidence type="ECO:0000256" key="3">
    <source>
        <dbReference type="ARBA" id="ARBA00022670"/>
    </source>
</evidence>
<evidence type="ECO:0000259" key="10">
    <source>
        <dbReference type="Pfam" id="PF01431"/>
    </source>
</evidence>
<dbReference type="GO" id="GO:0005886">
    <property type="term" value="C:plasma membrane"/>
    <property type="evidence" value="ECO:0007669"/>
    <property type="project" value="TreeGrafter"/>
</dbReference>
<sequence>MTIPTHSEQSEGSRKRRKKKKGCRRRKREDEKPAASVLPAQESTSTSRLSSSAVSSSTSVVAVSPRTADSTASAPGTEAISGKLACPWPKGIPNGVKVSLQQNSATDKAPHPEPSEPRPVVPKSREKLHSEPSLGGATPLGWTQGRSKSRSCSRIWGGSLFDLSPSTKIEETPLLIGSHSSMPELFGRWAASPSMEPHSSGVNDGIPAGAPRSTGQSFSAPDASISPPNAGRRGAGRQLYCDSSMCYLSPIRCPKKLPSATVAEPVVGINRVKAAVVVVGFGLFWLLFLVTLLFLWEHREITYHKDPLCRTEDCAKHANLLVDIISTSNVNPCDDFAAFVCSARSLPGFPSNGNHYESAMGTVINNWYSRLDEMLHVAFTMAPIARKPLRMYESCLEDSHLDSDAAEFLRFVNETELSWPAEPGKDVDALSVYVSHAFYYEAPAWFSIAIRETPKNRSSWRLIVSPSPYLPEMLERHESASRSGSYSAYCESLLRAIVGIDAERLGWDERVINETGVMEHDVLWKLYGATMAAGGPRESSALTPIERLDNYTPSVSGARWLTALQRSLPLQPMMATEVYLTDVAYMRAVGELFAKYDDRQLVRHLSWLFVQRYAPIVNVTVLVNRFDDVESANAARRSFCGWNVDESYGLLISVLYFVSRVFRPDKTSIDTAFDFLTLAASSLVAGSSWLDTQSKSMAVEKLRAVNMSIWPSKVLLNTQVLDTIYRDFPEKLHSITGYWTESRRKLREAVQRPFYRQFSNQPMNAAEPYLTYEATENRVLAAIGAVSRPLYYGNGTRGMLYGGIGFLMTLEIVKSLDTNGLRWHPNGSFVPSMLTDESTERFEARDSCFGKNESVFPEVPAVEVAYSALQEALARDRRRFRLAENLTEEMVFFLTLCLMTCRRKHTLSTASADCNKAVRNFAPFATAFSCPVGSSMNPREKCEFFV</sequence>
<feature type="region of interest" description="Disordered" evidence="8">
    <location>
        <begin position="191"/>
        <end position="233"/>
    </location>
</feature>
<dbReference type="GO" id="GO:0046872">
    <property type="term" value="F:metal ion binding"/>
    <property type="evidence" value="ECO:0007669"/>
    <property type="project" value="UniProtKB-KW"/>
</dbReference>
<organism evidence="12 13">
    <name type="scientific">Rhipicephalus microplus</name>
    <name type="common">Cattle tick</name>
    <name type="synonym">Boophilus microplus</name>
    <dbReference type="NCBI Taxonomy" id="6941"/>
    <lineage>
        <taxon>Eukaryota</taxon>
        <taxon>Metazoa</taxon>
        <taxon>Ecdysozoa</taxon>
        <taxon>Arthropoda</taxon>
        <taxon>Chelicerata</taxon>
        <taxon>Arachnida</taxon>
        <taxon>Acari</taxon>
        <taxon>Parasitiformes</taxon>
        <taxon>Ixodida</taxon>
        <taxon>Ixodoidea</taxon>
        <taxon>Ixodidae</taxon>
        <taxon>Rhipicephalinae</taxon>
        <taxon>Rhipicephalus</taxon>
        <taxon>Boophilus</taxon>
    </lineage>
</organism>
<keyword evidence="5" id="KW-0378">Hydrolase</keyword>
<reference evidence="12" key="1">
    <citation type="journal article" date="2020" name="Cell">
        <title>Large-Scale Comparative Analyses of Tick Genomes Elucidate Their Genetic Diversity and Vector Capacities.</title>
        <authorList>
            <consortium name="Tick Genome and Microbiome Consortium (TIGMIC)"/>
            <person name="Jia N."/>
            <person name="Wang J."/>
            <person name="Shi W."/>
            <person name="Du L."/>
            <person name="Sun Y."/>
            <person name="Zhan W."/>
            <person name="Jiang J.F."/>
            <person name="Wang Q."/>
            <person name="Zhang B."/>
            <person name="Ji P."/>
            <person name="Bell-Sakyi L."/>
            <person name="Cui X.M."/>
            <person name="Yuan T.T."/>
            <person name="Jiang B.G."/>
            <person name="Yang W.F."/>
            <person name="Lam T.T."/>
            <person name="Chang Q.C."/>
            <person name="Ding S.J."/>
            <person name="Wang X.J."/>
            <person name="Zhu J.G."/>
            <person name="Ruan X.D."/>
            <person name="Zhao L."/>
            <person name="Wei J.T."/>
            <person name="Ye R.Z."/>
            <person name="Que T.C."/>
            <person name="Du C.H."/>
            <person name="Zhou Y.H."/>
            <person name="Cheng J.X."/>
            <person name="Dai P.F."/>
            <person name="Guo W.B."/>
            <person name="Han X.H."/>
            <person name="Huang E.J."/>
            <person name="Li L.F."/>
            <person name="Wei W."/>
            <person name="Gao Y.C."/>
            <person name="Liu J.Z."/>
            <person name="Shao H.Z."/>
            <person name="Wang X."/>
            <person name="Wang C.C."/>
            <person name="Yang T.C."/>
            <person name="Huo Q.B."/>
            <person name="Li W."/>
            <person name="Chen H.Y."/>
            <person name="Chen S.E."/>
            <person name="Zhou L.G."/>
            <person name="Ni X.B."/>
            <person name="Tian J.H."/>
            <person name="Sheng Y."/>
            <person name="Liu T."/>
            <person name="Pan Y.S."/>
            <person name="Xia L.Y."/>
            <person name="Li J."/>
            <person name="Zhao F."/>
            <person name="Cao W.C."/>
        </authorList>
    </citation>
    <scope>NUCLEOTIDE SEQUENCE</scope>
    <source>
        <strain evidence="12">Rmic-2018</strain>
    </source>
</reference>
<dbReference type="InterPro" id="IPR008753">
    <property type="entry name" value="Peptidase_M13_N"/>
</dbReference>
<dbReference type="GO" id="GO:0004222">
    <property type="term" value="F:metalloendopeptidase activity"/>
    <property type="evidence" value="ECO:0007669"/>
    <property type="project" value="InterPro"/>
</dbReference>
<accession>A0A9J6F611</accession>
<evidence type="ECO:0000256" key="7">
    <source>
        <dbReference type="ARBA" id="ARBA00023049"/>
    </source>
</evidence>
<dbReference type="InterPro" id="IPR018497">
    <property type="entry name" value="Peptidase_M13_C"/>
</dbReference>
<dbReference type="EMBL" id="JABSTU010000001">
    <property type="protein sequence ID" value="KAH8042123.1"/>
    <property type="molecule type" value="Genomic_DNA"/>
</dbReference>
<dbReference type="InterPro" id="IPR024079">
    <property type="entry name" value="MetalloPept_cat_dom_sf"/>
</dbReference>
<keyword evidence="6" id="KW-0862">Zinc</keyword>
<gene>
    <name evidence="12" type="ORF">HPB51_021207</name>
</gene>
<evidence type="ECO:0000313" key="13">
    <source>
        <dbReference type="Proteomes" id="UP000821866"/>
    </source>
</evidence>
<keyword evidence="9" id="KW-0812">Transmembrane</keyword>
<comment type="caution">
    <text evidence="12">The sequence shown here is derived from an EMBL/GenBank/DDBJ whole genome shotgun (WGS) entry which is preliminary data.</text>
</comment>
<dbReference type="Gene3D" id="3.40.390.10">
    <property type="entry name" value="Collagenase (Catalytic Domain)"/>
    <property type="match status" value="1"/>
</dbReference>
<comment type="similarity">
    <text evidence="2">Belongs to the peptidase M13 family.</text>
</comment>
<keyword evidence="3" id="KW-0645">Protease</keyword>
<reference evidence="12" key="2">
    <citation type="submission" date="2021-09" db="EMBL/GenBank/DDBJ databases">
        <authorList>
            <person name="Jia N."/>
            <person name="Wang J."/>
            <person name="Shi W."/>
            <person name="Du L."/>
            <person name="Sun Y."/>
            <person name="Zhan W."/>
            <person name="Jiang J."/>
            <person name="Wang Q."/>
            <person name="Zhang B."/>
            <person name="Ji P."/>
            <person name="Sakyi L.B."/>
            <person name="Cui X."/>
            <person name="Yuan T."/>
            <person name="Jiang B."/>
            <person name="Yang W."/>
            <person name="Lam T.T.-Y."/>
            <person name="Chang Q."/>
            <person name="Ding S."/>
            <person name="Wang X."/>
            <person name="Zhu J."/>
            <person name="Ruan X."/>
            <person name="Zhao L."/>
            <person name="Wei J."/>
            <person name="Que T."/>
            <person name="Du C."/>
            <person name="Cheng J."/>
            <person name="Dai P."/>
            <person name="Han X."/>
            <person name="Huang E."/>
            <person name="Gao Y."/>
            <person name="Liu J."/>
            <person name="Shao H."/>
            <person name="Ye R."/>
            <person name="Li L."/>
            <person name="Wei W."/>
            <person name="Wang X."/>
            <person name="Wang C."/>
            <person name="Huo Q."/>
            <person name="Li W."/>
            <person name="Guo W."/>
            <person name="Chen H."/>
            <person name="Chen S."/>
            <person name="Zhou L."/>
            <person name="Zhou L."/>
            <person name="Ni X."/>
            <person name="Tian J."/>
            <person name="Zhou Y."/>
            <person name="Sheng Y."/>
            <person name="Liu T."/>
            <person name="Pan Y."/>
            <person name="Xia L."/>
            <person name="Li J."/>
            <person name="Zhao F."/>
            <person name="Cao W."/>
        </authorList>
    </citation>
    <scope>NUCLEOTIDE SEQUENCE</scope>
    <source>
        <strain evidence="12">Rmic-2018</strain>
        <tissue evidence="12">Larvae</tissue>
    </source>
</reference>
<evidence type="ECO:0008006" key="14">
    <source>
        <dbReference type="Google" id="ProtNLM"/>
    </source>
</evidence>
<evidence type="ECO:0000259" key="11">
    <source>
        <dbReference type="Pfam" id="PF05649"/>
    </source>
</evidence>
<feature type="transmembrane region" description="Helical" evidence="9">
    <location>
        <begin position="274"/>
        <end position="296"/>
    </location>
</feature>
<proteinExistence type="inferred from homology"/>
<protein>
    <recommendedName>
        <fullName evidence="14">M13 family peptidase</fullName>
    </recommendedName>
</protein>
<feature type="compositionally biased region" description="Low complexity" evidence="8">
    <location>
        <begin position="43"/>
        <end position="68"/>
    </location>
</feature>
<feature type="domain" description="Peptidase M13 N-terminal" evidence="11">
    <location>
        <begin position="332"/>
        <end position="708"/>
    </location>
</feature>
<dbReference type="AlphaFoldDB" id="A0A9J6F611"/>
<name>A0A9J6F611_RHIMP</name>
<keyword evidence="4" id="KW-0479">Metal-binding</keyword>
<dbReference type="PANTHER" id="PTHR11733:SF241">
    <property type="entry name" value="GH26575P-RELATED"/>
    <property type="match status" value="1"/>
</dbReference>
<keyword evidence="13" id="KW-1185">Reference proteome</keyword>
<feature type="region of interest" description="Disordered" evidence="8">
    <location>
        <begin position="1"/>
        <end position="148"/>
    </location>
</feature>
<keyword evidence="7" id="KW-0482">Metalloprotease</keyword>
<dbReference type="InterPro" id="IPR000718">
    <property type="entry name" value="Peptidase_M13"/>
</dbReference>
<evidence type="ECO:0000256" key="8">
    <source>
        <dbReference type="SAM" id="MobiDB-lite"/>
    </source>
</evidence>
<dbReference type="SUPFAM" id="SSF55486">
    <property type="entry name" value="Metalloproteases ('zincins'), catalytic domain"/>
    <property type="match status" value="1"/>
</dbReference>
<dbReference type="VEuPathDB" id="VectorBase:LOC119161562"/>
<keyword evidence="9" id="KW-1133">Transmembrane helix</keyword>
<evidence type="ECO:0000256" key="9">
    <source>
        <dbReference type="SAM" id="Phobius"/>
    </source>
</evidence>
<evidence type="ECO:0000256" key="4">
    <source>
        <dbReference type="ARBA" id="ARBA00022723"/>
    </source>
</evidence>
<dbReference type="InterPro" id="IPR042089">
    <property type="entry name" value="Peptidase_M13_dom_2"/>
</dbReference>
<dbReference type="PANTHER" id="PTHR11733">
    <property type="entry name" value="ZINC METALLOPROTEASE FAMILY M13 NEPRILYSIN-RELATED"/>
    <property type="match status" value="1"/>
</dbReference>
<dbReference type="Gene3D" id="1.10.1380.10">
    <property type="entry name" value="Neutral endopeptidase , domain2"/>
    <property type="match status" value="1"/>
</dbReference>